<dbReference type="InterPro" id="IPR037883">
    <property type="entry name" value="Knr4/Smi1-like_sf"/>
</dbReference>
<sequence length="300" mass="34510">MKAIISVADGSESPEVVLEALQRFIETEKPVGYALMHPAVGASLLAAKMNLQDKAEYFIKLWGKGYLEYWSNSDIAYLMRDRTTALLLIKGLLAPILGITKERCQKETQEILEKLSQRITHGRTLVYKYLSWKQLLNKISKLAIKQKTVDFSDAILSKKSLSRAPATIYEITDIERRLNILFPDDYKNFLLTSNGFECYSPTGVTLAPIDKVDFLTSFDKQLVDTWTVDTDDINADFNEKLKSSIIIGGYEEEQQLLLIPLKNGNWECWHFSSWQPGEVVYQSFRFYMEHELQELEDGYY</sequence>
<protein>
    <submittedName>
        <fullName evidence="2">SMI1/KNR4 family protein</fullName>
    </submittedName>
</protein>
<evidence type="ECO:0000313" key="3">
    <source>
        <dbReference type="Proteomes" id="UP000480178"/>
    </source>
</evidence>
<dbReference type="KEGG" id="rhoz:GXP67_17690"/>
<dbReference type="EMBL" id="CP048222">
    <property type="protein sequence ID" value="QHT68342.1"/>
    <property type="molecule type" value="Genomic_DNA"/>
</dbReference>
<dbReference type="SUPFAM" id="SSF160631">
    <property type="entry name" value="SMI1/KNR4-like"/>
    <property type="match status" value="1"/>
</dbReference>
<dbReference type="RefSeq" id="WP_162444356.1">
    <property type="nucleotide sequence ID" value="NZ_CP048222.1"/>
</dbReference>
<reference evidence="2 3" key="1">
    <citation type="submission" date="2020-01" db="EMBL/GenBank/DDBJ databases">
        <authorList>
            <person name="Kim M.K."/>
        </authorList>
    </citation>
    <scope>NUCLEOTIDE SEQUENCE [LARGE SCALE GENOMIC DNA]</scope>
    <source>
        <strain evidence="2 3">172606-1</strain>
    </source>
</reference>
<dbReference type="AlphaFoldDB" id="A0A6C0GL25"/>
<organism evidence="2 3">
    <name type="scientific">Rhodocytophaga rosea</name>
    <dbReference type="NCBI Taxonomy" id="2704465"/>
    <lineage>
        <taxon>Bacteria</taxon>
        <taxon>Pseudomonadati</taxon>
        <taxon>Bacteroidota</taxon>
        <taxon>Cytophagia</taxon>
        <taxon>Cytophagales</taxon>
        <taxon>Rhodocytophagaceae</taxon>
        <taxon>Rhodocytophaga</taxon>
    </lineage>
</organism>
<accession>A0A6C0GL25</accession>
<evidence type="ECO:0000313" key="2">
    <source>
        <dbReference type="EMBL" id="QHT68342.1"/>
    </source>
</evidence>
<dbReference type="InterPro" id="IPR018958">
    <property type="entry name" value="Knr4/Smi1-like_dom"/>
</dbReference>
<evidence type="ECO:0000259" key="1">
    <source>
        <dbReference type="SMART" id="SM00860"/>
    </source>
</evidence>
<proteinExistence type="predicted"/>
<dbReference type="Proteomes" id="UP000480178">
    <property type="component" value="Chromosome"/>
</dbReference>
<dbReference type="SMART" id="SM00860">
    <property type="entry name" value="SMI1_KNR4"/>
    <property type="match status" value="1"/>
</dbReference>
<dbReference type="Gene3D" id="3.40.1580.10">
    <property type="entry name" value="SMI1/KNR4-like"/>
    <property type="match status" value="1"/>
</dbReference>
<dbReference type="Pfam" id="PF09346">
    <property type="entry name" value="SMI1_KNR4"/>
    <property type="match status" value="1"/>
</dbReference>
<name>A0A6C0GL25_9BACT</name>
<keyword evidence="3" id="KW-1185">Reference proteome</keyword>
<gene>
    <name evidence="2" type="ORF">GXP67_17690</name>
</gene>
<feature type="domain" description="Knr4/Smi1-like" evidence="1">
    <location>
        <begin position="165"/>
        <end position="290"/>
    </location>
</feature>